<feature type="region of interest" description="Disordered" evidence="1">
    <location>
        <begin position="129"/>
        <end position="184"/>
    </location>
</feature>
<sequence>MSVEEEYYINLHVGGKFVRDPYVRYLSGAMVRLKEGPDTISYFELCKIVKDELGFNTVQLIYFHVPGSRTLQDNLRHVCNLLVMVMKVVRVVRLLAVKVVRVLRVSVGEDGEVAEGLDREGDDVVVNECGESDGGGEERVEVAVSEGGESDGCDEEKVRKVEGKTSRKGKETVLDENESESFGE</sequence>
<organism evidence="3 4">
    <name type="scientific">Gossypium lobatum</name>
    <dbReference type="NCBI Taxonomy" id="34289"/>
    <lineage>
        <taxon>Eukaryota</taxon>
        <taxon>Viridiplantae</taxon>
        <taxon>Streptophyta</taxon>
        <taxon>Embryophyta</taxon>
        <taxon>Tracheophyta</taxon>
        <taxon>Spermatophyta</taxon>
        <taxon>Magnoliopsida</taxon>
        <taxon>eudicotyledons</taxon>
        <taxon>Gunneridae</taxon>
        <taxon>Pentapetalae</taxon>
        <taxon>rosids</taxon>
        <taxon>malvids</taxon>
        <taxon>Malvales</taxon>
        <taxon>Malvaceae</taxon>
        <taxon>Malvoideae</taxon>
        <taxon>Gossypium</taxon>
    </lineage>
</organism>
<dbReference type="AlphaFoldDB" id="A0A7J8LN16"/>
<proteinExistence type="predicted"/>
<protein>
    <recommendedName>
        <fullName evidence="2">PB1-like domain-containing protein</fullName>
    </recommendedName>
</protein>
<dbReference type="Proteomes" id="UP000593572">
    <property type="component" value="Unassembled WGS sequence"/>
</dbReference>
<feature type="domain" description="PB1-like" evidence="2">
    <location>
        <begin position="5"/>
        <end position="78"/>
    </location>
</feature>
<reference evidence="3 4" key="1">
    <citation type="journal article" date="2019" name="Genome Biol. Evol.">
        <title>Insights into the evolution of the New World diploid cottons (Gossypium, subgenus Houzingenia) based on genome sequencing.</title>
        <authorList>
            <person name="Grover C.E."/>
            <person name="Arick M.A. 2nd"/>
            <person name="Thrash A."/>
            <person name="Conover J.L."/>
            <person name="Sanders W.S."/>
            <person name="Peterson D.G."/>
            <person name="Frelichowski J.E."/>
            <person name="Scheffler J.A."/>
            <person name="Scheffler B.E."/>
            <person name="Wendel J.F."/>
        </authorList>
    </citation>
    <scope>NUCLEOTIDE SEQUENCE [LARGE SCALE GENOMIC DNA]</scope>
    <source>
        <strain evidence="3">157</strain>
        <tissue evidence="3">Leaf</tissue>
    </source>
</reference>
<evidence type="ECO:0000313" key="3">
    <source>
        <dbReference type="EMBL" id="MBA0553818.1"/>
    </source>
</evidence>
<dbReference type="Pfam" id="PF26130">
    <property type="entry name" value="PB1-like"/>
    <property type="match status" value="1"/>
</dbReference>
<comment type="caution">
    <text evidence="3">The sequence shown here is derived from an EMBL/GenBank/DDBJ whole genome shotgun (WGS) entry which is preliminary data.</text>
</comment>
<dbReference type="InterPro" id="IPR058594">
    <property type="entry name" value="PB1-like_dom_pln"/>
</dbReference>
<evidence type="ECO:0000256" key="1">
    <source>
        <dbReference type="SAM" id="MobiDB-lite"/>
    </source>
</evidence>
<name>A0A7J8LN16_9ROSI</name>
<feature type="compositionally biased region" description="Acidic residues" evidence="1">
    <location>
        <begin position="174"/>
        <end position="184"/>
    </location>
</feature>
<evidence type="ECO:0000259" key="2">
    <source>
        <dbReference type="Pfam" id="PF26130"/>
    </source>
</evidence>
<gene>
    <name evidence="3" type="ORF">Golob_012967</name>
</gene>
<accession>A0A7J8LN16</accession>
<evidence type="ECO:0000313" key="4">
    <source>
        <dbReference type="Proteomes" id="UP000593572"/>
    </source>
</evidence>
<dbReference type="EMBL" id="JABEZX010000004">
    <property type="protein sequence ID" value="MBA0553818.1"/>
    <property type="molecule type" value="Genomic_DNA"/>
</dbReference>
<keyword evidence="4" id="KW-1185">Reference proteome</keyword>
<feature type="compositionally biased region" description="Basic and acidic residues" evidence="1">
    <location>
        <begin position="155"/>
        <end position="173"/>
    </location>
</feature>